<feature type="transmembrane region" description="Helical" evidence="6">
    <location>
        <begin position="159"/>
        <end position="181"/>
    </location>
</feature>
<feature type="transmembrane region" description="Helical" evidence="6">
    <location>
        <begin position="347"/>
        <end position="366"/>
    </location>
</feature>
<evidence type="ECO:0000313" key="7">
    <source>
        <dbReference type="EMBL" id="SPN98739.1"/>
    </source>
</evidence>
<comment type="caution">
    <text evidence="7">The sequence shown here is derived from an EMBL/GenBank/DDBJ whole genome shotgun (WGS) entry which is preliminary data.</text>
</comment>
<evidence type="ECO:0000256" key="6">
    <source>
        <dbReference type="SAM" id="Phobius"/>
    </source>
</evidence>
<evidence type="ECO:0000256" key="3">
    <source>
        <dbReference type="ARBA" id="ARBA00022989"/>
    </source>
</evidence>
<feature type="transmembrane region" description="Helical" evidence="6">
    <location>
        <begin position="378"/>
        <end position="401"/>
    </location>
</feature>
<evidence type="ECO:0000256" key="5">
    <source>
        <dbReference type="SAM" id="MobiDB-lite"/>
    </source>
</evidence>
<dbReference type="GO" id="GO:0005886">
    <property type="term" value="C:plasma membrane"/>
    <property type="evidence" value="ECO:0007669"/>
    <property type="project" value="TreeGrafter"/>
</dbReference>
<feature type="transmembrane region" description="Helical" evidence="6">
    <location>
        <begin position="27"/>
        <end position="51"/>
    </location>
</feature>
<dbReference type="PANTHER" id="PTHR23112">
    <property type="entry name" value="G PROTEIN-COUPLED RECEPTOR 157-RELATED"/>
    <property type="match status" value="1"/>
</dbReference>
<evidence type="ECO:0000256" key="2">
    <source>
        <dbReference type="ARBA" id="ARBA00022692"/>
    </source>
</evidence>
<organism evidence="7 8">
    <name type="scientific">Cephalotrichum gorgonifer</name>
    <dbReference type="NCBI Taxonomy" id="2041049"/>
    <lineage>
        <taxon>Eukaryota</taxon>
        <taxon>Fungi</taxon>
        <taxon>Dikarya</taxon>
        <taxon>Ascomycota</taxon>
        <taxon>Pezizomycotina</taxon>
        <taxon>Sordariomycetes</taxon>
        <taxon>Hypocreomycetidae</taxon>
        <taxon>Microascales</taxon>
        <taxon>Microascaceae</taxon>
        <taxon>Cephalotrichum</taxon>
    </lineage>
</organism>
<accession>A0AAE8MS68</accession>
<evidence type="ECO:0000256" key="1">
    <source>
        <dbReference type="ARBA" id="ARBA00004141"/>
    </source>
</evidence>
<dbReference type="Gene3D" id="1.20.1070.10">
    <property type="entry name" value="Rhodopsin 7-helix transmembrane proteins"/>
    <property type="match status" value="1"/>
</dbReference>
<keyword evidence="2 6" id="KW-0812">Transmembrane</keyword>
<feature type="transmembrane region" description="Helical" evidence="6">
    <location>
        <begin position="245"/>
        <end position="269"/>
    </location>
</feature>
<reference evidence="7" key="1">
    <citation type="submission" date="2018-03" db="EMBL/GenBank/DDBJ databases">
        <authorList>
            <person name="Guldener U."/>
        </authorList>
    </citation>
    <scope>NUCLEOTIDE SEQUENCE</scope>
</reference>
<dbReference type="GO" id="GO:0007189">
    <property type="term" value="P:adenylate cyclase-activating G protein-coupled receptor signaling pathway"/>
    <property type="evidence" value="ECO:0007669"/>
    <property type="project" value="TreeGrafter"/>
</dbReference>
<keyword evidence="4 6" id="KW-0472">Membrane</keyword>
<evidence type="ECO:0000313" key="8">
    <source>
        <dbReference type="Proteomes" id="UP001187682"/>
    </source>
</evidence>
<dbReference type="SUPFAM" id="SSF81321">
    <property type="entry name" value="Family A G protein-coupled receptor-like"/>
    <property type="match status" value="1"/>
</dbReference>
<feature type="transmembrane region" description="Helical" evidence="6">
    <location>
        <begin position="193"/>
        <end position="215"/>
    </location>
</feature>
<dbReference type="EMBL" id="ONZQ02000002">
    <property type="protein sequence ID" value="SPN98739.1"/>
    <property type="molecule type" value="Genomic_DNA"/>
</dbReference>
<dbReference type="PANTHER" id="PTHR23112:SF37">
    <property type="entry name" value="G PROTEIN-COUPLED RECEPTOR GPR1"/>
    <property type="match status" value="1"/>
</dbReference>
<dbReference type="GO" id="GO:0004930">
    <property type="term" value="F:G protein-coupled receptor activity"/>
    <property type="evidence" value="ECO:0007669"/>
    <property type="project" value="TreeGrafter"/>
</dbReference>
<proteinExistence type="predicted"/>
<keyword evidence="8" id="KW-1185">Reference proteome</keyword>
<evidence type="ECO:0008006" key="9">
    <source>
        <dbReference type="Google" id="ProtNLM"/>
    </source>
</evidence>
<name>A0AAE8MS68_9PEZI</name>
<feature type="region of interest" description="Disordered" evidence="5">
    <location>
        <begin position="276"/>
        <end position="296"/>
    </location>
</feature>
<protein>
    <recommendedName>
        <fullName evidence="9">Glucose receptor Git3 N-terminal domain-containing protein</fullName>
    </recommendedName>
</protein>
<feature type="transmembrane region" description="Helical" evidence="6">
    <location>
        <begin position="117"/>
        <end position="139"/>
    </location>
</feature>
<comment type="subcellular location">
    <subcellularLocation>
        <location evidence="1">Membrane</location>
        <topology evidence="1">Multi-pass membrane protein</topology>
    </subcellularLocation>
</comment>
<keyword evidence="3 6" id="KW-1133">Transmembrane helix</keyword>
<evidence type="ECO:0000256" key="4">
    <source>
        <dbReference type="ARBA" id="ARBA00023136"/>
    </source>
</evidence>
<dbReference type="Proteomes" id="UP001187682">
    <property type="component" value="Unassembled WGS sequence"/>
</dbReference>
<dbReference type="AlphaFoldDB" id="A0AAE8MS68"/>
<gene>
    <name evidence="7" type="ORF">DNG_01784</name>
</gene>
<sequence>MDALADNENTTHSTESLAPLPPVLRHGIAAVAAFGLLSFLTSSALVLFLIFKLISWHLRRSAPPTSTPPEPESPPGFDHNGFLVPSMPLSPQREEEDPRNEDNTFWERLRKEPPNQFLILILNLFLADAQQALGFLLNLDWLVKDAIDVGSRTCWAQGWFVSNGDLASSIFITGIAGHTYLGVVKGYRLPSWAFYWSVGAMWGFVYFCNFLAVLVTDNGAGAGGLFVRAGAWCWWNPVYENMRLYLHYIWIFLSLATTSVIYTVIFFHLRRLKRTGGRVKPAGPGSLSRSTSRAQHYPNPDPNWAAANALAKPPGSPTSITASFASTTSTLNKDLPPIPDSARQQTFLLYPLIYLVCTVPLAVGRLASMGGGGDDVSLAYFCFAGSMIACNGWLDVALYTYTRRAILFADGPPSQDTGIDTFAFMRTPPTLRYGNVIIVSGGQTGGRKKKRDKWGGKVIRGARLGGITAGGENASSESLKGFGMGKGEVMGMAIRCETTTTVSVEYEEEKGEGSQGRKLA</sequence>